<protein>
    <submittedName>
        <fullName evidence="2">Uncharacterized protein</fullName>
    </submittedName>
</protein>
<evidence type="ECO:0000256" key="1">
    <source>
        <dbReference type="SAM" id="MobiDB-lite"/>
    </source>
</evidence>
<name>A0AAV5LTT7_9ROSI</name>
<comment type="caution">
    <text evidence="2">The sequence shown here is derived from an EMBL/GenBank/DDBJ whole genome shotgun (WGS) entry which is preliminary data.</text>
</comment>
<accession>A0AAV5LTT7</accession>
<gene>
    <name evidence="2" type="ORF">SLEP1_g47616</name>
</gene>
<proteinExistence type="predicted"/>
<organism evidence="2 3">
    <name type="scientific">Rubroshorea leprosula</name>
    <dbReference type="NCBI Taxonomy" id="152421"/>
    <lineage>
        <taxon>Eukaryota</taxon>
        <taxon>Viridiplantae</taxon>
        <taxon>Streptophyta</taxon>
        <taxon>Embryophyta</taxon>
        <taxon>Tracheophyta</taxon>
        <taxon>Spermatophyta</taxon>
        <taxon>Magnoliopsida</taxon>
        <taxon>eudicotyledons</taxon>
        <taxon>Gunneridae</taxon>
        <taxon>Pentapetalae</taxon>
        <taxon>rosids</taxon>
        <taxon>malvids</taxon>
        <taxon>Malvales</taxon>
        <taxon>Dipterocarpaceae</taxon>
        <taxon>Rubroshorea</taxon>
    </lineage>
</organism>
<reference evidence="2 3" key="1">
    <citation type="journal article" date="2021" name="Commun. Biol.">
        <title>The genome of Shorea leprosula (Dipterocarpaceae) highlights the ecological relevance of drought in aseasonal tropical rainforests.</title>
        <authorList>
            <person name="Ng K.K.S."/>
            <person name="Kobayashi M.J."/>
            <person name="Fawcett J.A."/>
            <person name="Hatakeyama M."/>
            <person name="Paape T."/>
            <person name="Ng C.H."/>
            <person name="Ang C.C."/>
            <person name="Tnah L.H."/>
            <person name="Lee C.T."/>
            <person name="Nishiyama T."/>
            <person name="Sese J."/>
            <person name="O'Brien M.J."/>
            <person name="Copetti D."/>
            <person name="Mohd Noor M.I."/>
            <person name="Ong R.C."/>
            <person name="Putra M."/>
            <person name="Sireger I.Z."/>
            <person name="Indrioko S."/>
            <person name="Kosugi Y."/>
            <person name="Izuno A."/>
            <person name="Isagi Y."/>
            <person name="Lee S.L."/>
            <person name="Shimizu K.K."/>
        </authorList>
    </citation>
    <scope>NUCLEOTIDE SEQUENCE [LARGE SCALE GENOMIC DNA]</scope>
    <source>
        <strain evidence="2">214</strain>
    </source>
</reference>
<dbReference type="EMBL" id="BPVZ01000137">
    <property type="protein sequence ID" value="GKV39922.1"/>
    <property type="molecule type" value="Genomic_DNA"/>
</dbReference>
<keyword evidence="3" id="KW-1185">Reference proteome</keyword>
<sequence>MKKHKFNIKTAKLGWGLVEPNSWVRVNPSRLGSTRPSRIWLGLPEPSKARFVAAMETQGREKRKRKKEGEEEGLGGWG</sequence>
<dbReference type="AlphaFoldDB" id="A0AAV5LTT7"/>
<evidence type="ECO:0000313" key="2">
    <source>
        <dbReference type="EMBL" id="GKV39922.1"/>
    </source>
</evidence>
<feature type="region of interest" description="Disordered" evidence="1">
    <location>
        <begin position="56"/>
        <end position="78"/>
    </location>
</feature>
<evidence type="ECO:0000313" key="3">
    <source>
        <dbReference type="Proteomes" id="UP001054252"/>
    </source>
</evidence>
<dbReference type="Proteomes" id="UP001054252">
    <property type="component" value="Unassembled WGS sequence"/>
</dbReference>